<evidence type="ECO:0000256" key="2">
    <source>
        <dbReference type="ARBA" id="ARBA00022469"/>
    </source>
</evidence>
<evidence type="ECO:0000256" key="8">
    <source>
        <dbReference type="SAM" id="Phobius"/>
    </source>
</evidence>
<dbReference type="GO" id="GO:0009539">
    <property type="term" value="C:photosystem II reaction center"/>
    <property type="evidence" value="ECO:0007669"/>
    <property type="project" value="InterPro"/>
</dbReference>
<organism evidence="9">
    <name type="scientific">Goodyera schlechtendaliana</name>
    <dbReference type="NCBI Taxonomy" id="164262"/>
    <lineage>
        <taxon>Eukaryota</taxon>
        <taxon>Viridiplantae</taxon>
        <taxon>Streptophyta</taxon>
        <taxon>Embryophyta</taxon>
        <taxon>Tracheophyta</taxon>
        <taxon>Spermatophyta</taxon>
        <taxon>Magnoliopsida</taxon>
        <taxon>Liliopsida</taxon>
        <taxon>Asparagales</taxon>
        <taxon>Orchidaceae</taxon>
        <taxon>Orchidoideae</taxon>
        <taxon>Cranichideae</taxon>
        <taxon>Goodyerinae</taxon>
        <taxon>Goodyera</taxon>
    </lineage>
</organism>
<dbReference type="RefSeq" id="YP_009231814.1">
    <property type="nucleotide sequence ID" value="NC_029364.1"/>
</dbReference>
<evidence type="ECO:0000256" key="7">
    <source>
        <dbReference type="ARBA" id="ARBA00023276"/>
    </source>
</evidence>
<evidence type="ECO:0000256" key="1">
    <source>
        <dbReference type="ARBA" id="ARBA00004167"/>
    </source>
</evidence>
<gene>
    <name evidence="9" type="primary">psbI</name>
</gene>
<geneLocation type="chloroplast" evidence="9"/>
<dbReference type="GO" id="GO:0015979">
    <property type="term" value="P:photosynthesis"/>
    <property type="evidence" value="ECO:0007669"/>
    <property type="project" value="UniProtKB-KW"/>
</dbReference>
<evidence type="ECO:0000313" key="9">
    <source>
        <dbReference type="EMBL" id="AMA07198.1"/>
    </source>
</evidence>
<keyword evidence="5 8" id="KW-1133">Transmembrane helix</keyword>
<dbReference type="SUPFAM" id="SSF161041">
    <property type="entry name" value="Photosystem II reaction center protein I, PsbI"/>
    <property type="match status" value="1"/>
</dbReference>
<dbReference type="GeneID" id="26890511"/>
<keyword evidence="6 8" id="KW-0472">Membrane</keyword>
<keyword evidence="2" id="KW-0674">Reaction center</keyword>
<keyword evidence="7" id="KW-0604">Photosystem II</keyword>
<comment type="subcellular location">
    <subcellularLocation>
        <location evidence="1">Membrane</location>
        <topology evidence="1">Single-pass membrane protein</topology>
    </subcellularLocation>
</comment>
<dbReference type="InterPro" id="IPR003686">
    <property type="entry name" value="PSII_PsbI"/>
</dbReference>
<reference evidence="9" key="1">
    <citation type="submission" date="2015-10" db="EMBL/GenBank/DDBJ databases">
        <authorList>
            <person name="Gilbert D.G."/>
        </authorList>
    </citation>
    <scope>NUCLEOTIDE SEQUENCE</scope>
</reference>
<dbReference type="Pfam" id="PF02532">
    <property type="entry name" value="PsbI"/>
    <property type="match status" value="1"/>
</dbReference>
<name>A0A0X9RBA4_9ASPA</name>
<dbReference type="EMBL" id="KT886431">
    <property type="protein sequence ID" value="AMA07198.1"/>
    <property type="molecule type" value="Genomic_DNA"/>
</dbReference>
<dbReference type="PANTHER" id="PTHR35772">
    <property type="entry name" value="PHOTOSYSTEM II REACTION CENTER PROTEIN I"/>
    <property type="match status" value="1"/>
</dbReference>
<keyword evidence="4 8" id="KW-0812">Transmembrane</keyword>
<sequence>MLTANIFVYIVVIFFFSLFIFRFLSNDSGRNLHHKE</sequence>
<keyword evidence="3" id="KW-0602">Photosynthesis</keyword>
<keyword evidence="9" id="KW-0150">Chloroplast</keyword>
<dbReference type="PANTHER" id="PTHR35772:SF1">
    <property type="entry name" value="PHOTOSYSTEM II REACTION CENTER PROTEIN I"/>
    <property type="match status" value="1"/>
</dbReference>
<proteinExistence type="predicted"/>
<evidence type="ECO:0000256" key="4">
    <source>
        <dbReference type="ARBA" id="ARBA00022692"/>
    </source>
</evidence>
<evidence type="ECO:0000256" key="3">
    <source>
        <dbReference type="ARBA" id="ARBA00022531"/>
    </source>
</evidence>
<evidence type="ECO:0000256" key="6">
    <source>
        <dbReference type="ARBA" id="ARBA00023136"/>
    </source>
</evidence>
<dbReference type="GO" id="GO:0005737">
    <property type="term" value="C:cytoplasm"/>
    <property type="evidence" value="ECO:0007669"/>
    <property type="project" value="UniProtKB-ARBA"/>
</dbReference>
<evidence type="ECO:0000256" key="5">
    <source>
        <dbReference type="ARBA" id="ARBA00022989"/>
    </source>
</evidence>
<accession>A0A0X9RBA4</accession>
<keyword evidence="9" id="KW-0934">Plastid</keyword>
<dbReference type="AlphaFoldDB" id="A0A0X9RBA4"/>
<protein>
    <submittedName>
        <fullName evidence="9">Photosystem II protein I</fullName>
    </submittedName>
</protein>
<feature type="transmembrane region" description="Helical" evidence="8">
    <location>
        <begin position="6"/>
        <end position="25"/>
    </location>
</feature>
<dbReference type="InterPro" id="IPR037271">
    <property type="entry name" value="PSII_PsbI_sf"/>
</dbReference>